<dbReference type="OrthoDB" id="9801546at2"/>
<gene>
    <name evidence="5" type="ORF">SAMN02745168_2656</name>
</gene>
<reference evidence="5 6" key="1">
    <citation type="submission" date="2017-04" db="EMBL/GenBank/DDBJ databases">
        <authorList>
            <person name="Afonso C.L."/>
            <person name="Miller P.J."/>
            <person name="Scott M.A."/>
            <person name="Spackman E."/>
            <person name="Goraichik I."/>
            <person name="Dimitrov K.M."/>
            <person name="Suarez D.L."/>
            <person name="Swayne D.E."/>
        </authorList>
    </citation>
    <scope>NUCLEOTIDE SEQUENCE [LARGE SCALE GENOMIC DNA]</scope>
    <source>
        <strain evidence="5 6">DSM 12816</strain>
    </source>
</reference>
<dbReference type="PANTHER" id="PTHR38445:SF7">
    <property type="entry name" value="GNTR-FAMILY TRANSCRIPTIONAL REGULATOR"/>
    <property type="match status" value="1"/>
</dbReference>
<dbReference type="Pfam" id="PF00392">
    <property type="entry name" value="GntR"/>
    <property type="match status" value="1"/>
</dbReference>
<dbReference type="SUPFAM" id="SSF46785">
    <property type="entry name" value="Winged helix' DNA-binding domain"/>
    <property type="match status" value="1"/>
</dbReference>
<feature type="domain" description="HTH gntR-type" evidence="4">
    <location>
        <begin position="11"/>
        <end position="79"/>
    </location>
</feature>
<dbReference type="PROSITE" id="PS50949">
    <property type="entry name" value="HTH_GNTR"/>
    <property type="match status" value="1"/>
</dbReference>
<evidence type="ECO:0000313" key="5">
    <source>
        <dbReference type="EMBL" id="SMC81853.1"/>
    </source>
</evidence>
<dbReference type="PANTHER" id="PTHR38445">
    <property type="entry name" value="HTH-TYPE TRANSCRIPTIONAL REPRESSOR YTRA"/>
    <property type="match status" value="1"/>
</dbReference>
<evidence type="ECO:0000256" key="3">
    <source>
        <dbReference type="ARBA" id="ARBA00023163"/>
    </source>
</evidence>
<proteinExistence type="predicted"/>
<dbReference type="GO" id="GO:0003700">
    <property type="term" value="F:DNA-binding transcription factor activity"/>
    <property type="evidence" value="ECO:0007669"/>
    <property type="project" value="InterPro"/>
</dbReference>
<evidence type="ECO:0000256" key="2">
    <source>
        <dbReference type="ARBA" id="ARBA00023125"/>
    </source>
</evidence>
<organism evidence="5 6">
    <name type="scientific">Papillibacter cinnamivorans DSM 12816</name>
    <dbReference type="NCBI Taxonomy" id="1122930"/>
    <lineage>
        <taxon>Bacteria</taxon>
        <taxon>Bacillati</taxon>
        <taxon>Bacillota</taxon>
        <taxon>Clostridia</taxon>
        <taxon>Eubacteriales</taxon>
        <taxon>Oscillospiraceae</taxon>
        <taxon>Papillibacter</taxon>
    </lineage>
</organism>
<evidence type="ECO:0000313" key="6">
    <source>
        <dbReference type="Proteomes" id="UP000192790"/>
    </source>
</evidence>
<keyword evidence="6" id="KW-1185">Reference proteome</keyword>
<dbReference type="CDD" id="cd07377">
    <property type="entry name" value="WHTH_GntR"/>
    <property type="match status" value="1"/>
</dbReference>
<dbReference type="InterPro" id="IPR036388">
    <property type="entry name" value="WH-like_DNA-bd_sf"/>
</dbReference>
<dbReference type="SMART" id="SM00345">
    <property type="entry name" value="HTH_GNTR"/>
    <property type="match status" value="1"/>
</dbReference>
<dbReference type="InterPro" id="IPR036390">
    <property type="entry name" value="WH_DNA-bd_sf"/>
</dbReference>
<dbReference type="Proteomes" id="UP000192790">
    <property type="component" value="Unassembled WGS sequence"/>
</dbReference>
<dbReference type="STRING" id="1122930.SAMN02745168_2656"/>
<protein>
    <submittedName>
        <fullName evidence="5">GntR family transcriptional regulator</fullName>
    </submittedName>
</protein>
<dbReference type="AlphaFoldDB" id="A0A1W2C9J6"/>
<keyword evidence="1" id="KW-0805">Transcription regulation</keyword>
<dbReference type="InterPro" id="IPR000524">
    <property type="entry name" value="Tscrpt_reg_HTH_GntR"/>
</dbReference>
<accession>A0A1W2C9J6</accession>
<keyword evidence="3" id="KW-0804">Transcription</keyword>
<sequence length="124" mass="13808">MNIIISNSGAQPIYDQIASQIKSLIISGQLREGEALPSMRLLAKELRISVITTKRAYEELERDGFIVSVTGKGSFVAEKNMEFIREERLRALEALLQKVSEEAAASGLGLEELIELLKLIYRGE</sequence>
<evidence type="ECO:0000259" key="4">
    <source>
        <dbReference type="PROSITE" id="PS50949"/>
    </source>
</evidence>
<evidence type="ECO:0000256" key="1">
    <source>
        <dbReference type="ARBA" id="ARBA00023015"/>
    </source>
</evidence>
<dbReference type="GO" id="GO:0003677">
    <property type="term" value="F:DNA binding"/>
    <property type="evidence" value="ECO:0007669"/>
    <property type="project" value="UniProtKB-KW"/>
</dbReference>
<keyword evidence="2" id="KW-0238">DNA-binding</keyword>
<name>A0A1W2C9J6_9FIRM</name>
<dbReference type="EMBL" id="FWXW01000008">
    <property type="protein sequence ID" value="SMC81853.1"/>
    <property type="molecule type" value="Genomic_DNA"/>
</dbReference>
<dbReference type="Gene3D" id="1.10.10.10">
    <property type="entry name" value="Winged helix-like DNA-binding domain superfamily/Winged helix DNA-binding domain"/>
    <property type="match status" value="1"/>
</dbReference>
<dbReference type="RefSeq" id="WP_084235359.1">
    <property type="nucleotide sequence ID" value="NZ_FWXW01000008.1"/>
</dbReference>